<dbReference type="AlphaFoldDB" id="A0AAI8XPX2"/>
<dbReference type="Pfam" id="PF08241">
    <property type="entry name" value="Methyltransf_11"/>
    <property type="match status" value="1"/>
</dbReference>
<dbReference type="InterPro" id="IPR029063">
    <property type="entry name" value="SAM-dependent_MTases_sf"/>
</dbReference>
<dbReference type="GO" id="GO:0032259">
    <property type="term" value="P:methylation"/>
    <property type="evidence" value="ECO:0007669"/>
    <property type="project" value="UniProtKB-KW"/>
</dbReference>
<dbReference type="RefSeq" id="WP_276823430.1">
    <property type="nucleotide sequence ID" value="NZ_AP027452.1"/>
</dbReference>
<dbReference type="PANTHER" id="PTHR43861">
    <property type="entry name" value="TRANS-ACONITATE 2-METHYLTRANSFERASE-RELATED"/>
    <property type="match status" value="1"/>
</dbReference>
<proteinExistence type="predicted"/>
<dbReference type="InterPro" id="IPR013216">
    <property type="entry name" value="Methyltransf_11"/>
</dbReference>
<dbReference type="Proteomes" id="UP001241092">
    <property type="component" value="Chromosome"/>
</dbReference>
<organism evidence="2 3">
    <name type="scientific">Mycolicibacterium mageritense</name>
    <name type="common">Mycobacterium mageritense</name>
    <dbReference type="NCBI Taxonomy" id="53462"/>
    <lineage>
        <taxon>Bacteria</taxon>
        <taxon>Bacillati</taxon>
        <taxon>Actinomycetota</taxon>
        <taxon>Actinomycetes</taxon>
        <taxon>Mycobacteriales</taxon>
        <taxon>Mycobacteriaceae</taxon>
        <taxon>Mycolicibacterium</taxon>
    </lineage>
</organism>
<keyword evidence="2" id="KW-0808">Transferase</keyword>
<evidence type="ECO:0000259" key="1">
    <source>
        <dbReference type="Pfam" id="PF08241"/>
    </source>
</evidence>
<dbReference type="EMBL" id="AP027452">
    <property type="protein sequence ID" value="BDY30415.1"/>
    <property type="molecule type" value="Genomic_DNA"/>
</dbReference>
<dbReference type="EC" id="2.1.1.163" evidence="2"/>
<feature type="domain" description="Methyltransferase type 11" evidence="1">
    <location>
        <begin position="44"/>
        <end position="134"/>
    </location>
</feature>
<dbReference type="CDD" id="cd02440">
    <property type="entry name" value="AdoMet_MTases"/>
    <property type="match status" value="1"/>
</dbReference>
<keyword evidence="2" id="KW-0489">Methyltransferase</keyword>
<gene>
    <name evidence="2" type="primary">COQ5_6</name>
    <name evidence="2" type="ORF">hbim_04358</name>
</gene>
<evidence type="ECO:0000313" key="3">
    <source>
        <dbReference type="Proteomes" id="UP001241092"/>
    </source>
</evidence>
<protein>
    <submittedName>
        <fullName evidence="2">2-methoxy-6-polyprenyl-1,4-benzoquinol methylase, mitochondrial</fullName>
        <ecNumber evidence="2">2.1.1.163</ecNumber>
    </submittedName>
</protein>
<sequence>MPDSKPTLWATGRYEAVAERIASIAAEVVAAVDWRKTVRDAAVVDLACGTGSAALAAAGAGARVTGVDLTAELVDIAAARPGADAVTWVVADAADTGLPDAGFDAAVSNMGIIFVEPESLLGEVARLVRPGGVFGFSSWIRDDAGNPFYNPIVETLGQPPASGYSPDQWGEPDVVAARLAAAFDGIEIEKRVHTWQFDSLPAALHFLEHESPMHVDLLRNLEDPQRTQLVQAFERAFGEHTDSAGRVSFPSPYLVATARRT</sequence>
<dbReference type="SUPFAM" id="SSF53335">
    <property type="entry name" value="S-adenosyl-L-methionine-dependent methyltransferases"/>
    <property type="match status" value="1"/>
</dbReference>
<dbReference type="GO" id="GO:0043770">
    <property type="term" value="F:demethylmenaquinone methyltransferase activity"/>
    <property type="evidence" value="ECO:0007669"/>
    <property type="project" value="UniProtKB-EC"/>
</dbReference>
<dbReference type="Gene3D" id="3.40.50.150">
    <property type="entry name" value="Vaccinia Virus protein VP39"/>
    <property type="match status" value="1"/>
</dbReference>
<accession>A0AAI8XPX2</accession>
<name>A0AAI8XPX2_MYCME</name>
<dbReference type="GO" id="GO:0008757">
    <property type="term" value="F:S-adenosylmethionine-dependent methyltransferase activity"/>
    <property type="evidence" value="ECO:0007669"/>
    <property type="project" value="InterPro"/>
</dbReference>
<reference evidence="2" key="1">
    <citation type="submission" date="2023-03" db="EMBL/GenBank/DDBJ databases">
        <title>Draft genome sequence of a Mycolicibacterium mageritense strain H4_3_1 isolated from a hybrid biological-inorganic system reactor.</title>
        <authorList>
            <person name="Feng X."/>
            <person name="Kazama D."/>
            <person name="Sato K."/>
            <person name="Kobayashi H."/>
        </authorList>
    </citation>
    <scope>NUCLEOTIDE SEQUENCE</scope>
    <source>
        <strain evidence="2">H4_3_1</strain>
    </source>
</reference>
<evidence type="ECO:0000313" key="2">
    <source>
        <dbReference type="EMBL" id="BDY30415.1"/>
    </source>
</evidence>